<dbReference type="AlphaFoldDB" id="A0A3B3ZV98"/>
<dbReference type="STRING" id="409849.ENSPMGP00000008637"/>
<evidence type="ECO:0000313" key="9">
    <source>
        <dbReference type="Proteomes" id="UP000261520"/>
    </source>
</evidence>
<dbReference type="InterPro" id="IPR011009">
    <property type="entry name" value="Kinase-like_dom_sf"/>
</dbReference>
<dbReference type="GO" id="GO:0004674">
    <property type="term" value="F:protein serine/threonine kinase activity"/>
    <property type="evidence" value="ECO:0007669"/>
    <property type="project" value="UniProtKB-KW"/>
</dbReference>
<dbReference type="GO" id="GO:0005737">
    <property type="term" value="C:cytoplasm"/>
    <property type="evidence" value="ECO:0007669"/>
    <property type="project" value="TreeGrafter"/>
</dbReference>
<evidence type="ECO:0000256" key="3">
    <source>
        <dbReference type="ARBA" id="ARBA00022741"/>
    </source>
</evidence>
<feature type="compositionally biased region" description="Basic and acidic residues" evidence="7">
    <location>
        <begin position="68"/>
        <end position="77"/>
    </location>
</feature>
<keyword evidence="9" id="KW-1185">Reference proteome</keyword>
<protein>
    <recommendedName>
        <fullName evidence="10">Protein kinase domain-containing protein</fullName>
    </recommendedName>
</protein>
<keyword evidence="2" id="KW-0808">Transferase</keyword>
<dbReference type="GO" id="GO:0005634">
    <property type="term" value="C:nucleus"/>
    <property type="evidence" value="ECO:0007669"/>
    <property type="project" value="TreeGrafter"/>
</dbReference>
<evidence type="ECO:0000313" key="8">
    <source>
        <dbReference type="Ensembl" id="ENSPMGP00000008637.1"/>
    </source>
</evidence>
<keyword evidence="1" id="KW-0723">Serine/threonine-protein kinase</keyword>
<feature type="region of interest" description="Disordered" evidence="7">
    <location>
        <begin position="68"/>
        <end position="90"/>
    </location>
</feature>
<dbReference type="SUPFAM" id="SSF56112">
    <property type="entry name" value="Protein kinase-like (PK-like)"/>
    <property type="match status" value="1"/>
</dbReference>
<evidence type="ECO:0000256" key="4">
    <source>
        <dbReference type="ARBA" id="ARBA00022777"/>
    </source>
</evidence>
<evidence type="ECO:0000256" key="2">
    <source>
        <dbReference type="ARBA" id="ARBA00022679"/>
    </source>
</evidence>
<dbReference type="PANTHER" id="PTHR24342:SF19">
    <property type="entry name" value="PROTEIN KINASE DOMAIN-CONTAINING PROTEIN"/>
    <property type="match status" value="1"/>
</dbReference>
<reference evidence="8" key="2">
    <citation type="submission" date="2025-09" db="UniProtKB">
        <authorList>
            <consortium name="Ensembl"/>
        </authorList>
    </citation>
    <scope>IDENTIFICATION</scope>
</reference>
<dbReference type="GO" id="GO:0043065">
    <property type="term" value="P:positive regulation of apoptotic process"/>
    <property type="evidence" value="ECO:0007669"/>
    <property type="project" value="TreeGrafter"/>
</dbReference>
<evidence type="ECO:0000256" key="6">
    <source>
        <dbReference type="PROSITE-ProRule" id="PRU10141"/>
    </source>
</evidence>
<proteinExistence type="predicted"/>
<feature type="binding site" evidence="6">
    <location>
        <position position="52"/>
    </location>
    <ligand>
        <name>ATP</name>
        <dbReference type="ChEBI" id="CHEBI:30616"/>
    </ligand>
</feature>
<dbReference type="GO" id="GO:0035556">
    <property type="term" value="P:intracellular signal transduction"/>
    <property type="evidence" value="ECO:0007669"/>
    <property type="project" value="TreeGrafter"/>
</dbReference>
<dbReference type="Gene3D" id="3.30.200.20">
    <property type="entry name" value="Phosphorylase Kinase, domain 1"/>
    <property type="match status" value="1"/>
</dbReference>
<evidence type="ECO:0000256" key="7">
    <source>
        <dbReference type="SAM" id="MobiDB-lite"/>
    </source>
</evidence>
<evidence type="ECO:0008006" key="10">
    <source>
        <dbReference type="Google" id="ProtNLM"/>
    </source>
</evidence>
<dbReference type="InterPro" id="IPR017441">
    <property type="entry name" value="Protein_kinase_ATP_BS"/>
</dbReference>
<evidence type="ECO:0000256" key="5">
    <source>
        <dbReference type="ARBA" id="ARBA00022840"/>
    </source>
</evidence>
<organism evidence="8 9">
    <name type="scientific">Periophthalmus magnuspinnatus</name>
    <dbReference type="NCBI Taxonomy" id="409849"/>
    <lineage>
        <taxon>Eukaryota</taxon>
        <taxon>Metazoa</taxon>
        <taxon>Chordata</taxon>
        <taxon>Craniata</taxon>
        <taxon>Vertebrata</taxon>
        <taxon>Euteleostomi</taxon>
        <taxon>Actinopterygii</taxon>
        <taxon>Neopterygii</taxon>
        <taxon>Teleostei</taxon>
        <taxon>Neoteleostei</taxon>
        <taxon>Acanthomorphata</taxon>
        <taxon>Gobiaria</taxon>
        <taxon>Gobiiformes</taxon>
        <taxon>Gobioidei</taxon>
        <taxon>Gobiidae</taxon>
        <taxon>Oxudercinae</taxon>
        <taxon>Periophthalmus</taxon>
    </lineage>
</organism>
<keyword evidence="3 6" id="KW-0547">Nucleotide-binding</keyword>
<keyword evidence="4" id="KW-0418">Kinase</keyword>
<sequence length="90" mass="10061">CPSDERTSASMALFKLGNVEDFYELGEVLGSGHFGQVRRVCERATGQHYAAKFLKVFKSTRSLHGLDRSQVEPRCTLRPEGTPSQSPYQI</sequence>
<dbReference type="PROSITE" id="PS00107">
    <property type="entry name" value="PROTEIN_KINASE_ATP"/>
    <property type="match status" value="1"/>
</dbReference>
<dbReference type="Ensembl" id="ENSPMGT00000009188.1">
    <property type="protein sequence ID" value="ENSPMGP00000008637.1"/>
    <property type="gene ID" value="ENSPMGG00000007151.1"/>
</dbReference>
<dbReference type="GO" id="GO:0005524">
    <property type="term" value="F:ATP binding"/>
    <property type="evidence" value="ECO:0007669"/>
    <property type="project" value="UniProtKB-UniRule"/>
</dbReference>
<keyword evidence="5 6" id="KW-0067">ATP-binding</keyword>
<name>A0A3B3ZV98_9GOBI</name>
<evidence type="ECO:0000256" key="1">
    <source>
        <dbReference type="ARBA" id="ARBA00022527"/>
    </source>
</evidence>
<accession>A0A3B3ZV98</accession>
<reference evidence="8" key="1">
    <citation type="submission" date="2025-08" db="UniProtKB">
        <authorList>
            <consortium name="Ensembl"/>
        </authorList>
    </citation>
    <scope>IDENTIFICATION</scope>
</reference>
<dbReference type="PANTHER" id="PTHR24342">
    <property type="entry name" value="SERINE/THREONINE-PROTEIN KINASE 17"/>
    <property type="match status" value="1"/>
</dbReference>
<dbReference type="Proteomes" id="UP000261520">
    <property type="component" value="Unplaced"/>
</dbReference>